<sequence>MEENLSKSNPDLARDYRVDCPLEPTSTSQVGKQRFEPKTTDSNEETETRLIRCESISSSTDHSDSTEFIRSTDWQLSEGEYQQSITSAAKNDAVSANYDSFSEDSLFWSDSRDISLRKREVDNKFGLELTGKLEHLFVSNEIGVITCFWTNSLLSTRLGLANITKLLRSAFFSIIADKSHPNIS</sequence>
<gene>
    <name evidence="2" type="ORF">EG68_01780</name>
</gene>
<feature type="compositionally biased region" description="Basic and acidic residues" evidence="1">
    <location>
        <begin position="33"/>
        <end position="48"/>
    </location>
</feature>
<evidence type="ECO:0000256" key="1">
    <source>
        <dbReference type="SAM" id="MobiDB-lite"/>
    </source>
</evidence>
<reference evidence="2" key="1">
    <citation type="submission" date="2019-07" db="EMBL/GenBank/DDBJ databases">
        <title>Annotation for the trematode Paragonimus miyazaki's.</title>
        <authorList>
            <person name="Choi Y.-J."/>
        </authorList>
    </citation>
    <scope>NUCLEOTIDE SEQUENCE</scope>
    <source>
        <strain evidence="2">Japan</strain>
    </source>
</reference>
<dbReference type="Proteomes" id="UP000822476">
    <property type="component" value="Unassembled WGS sequence"/>
</dbReference>
<dbReference type="AlphaFoldDB" id="A0A8S9ZCB6"/>
<proteinExistence type="predicted"/>
<comment type="caution">
    <text evidence="2">The sequence shown here is derived from an EMBL/GenBank/DDBJ whole genome shotgun (WGS) entry which is preliminary data.</text>
</comment>
<evidence type="ECO:0000313" key="2">
    <source>
        <dbReference type="EMBL" id="KAF7261617.1"/>
    </source>
</evidence>
<accession>A0A8S9ZCB6</accession>
<evidence type="ECO:0000313" key="3">
    <source>
        <dbReference type="Proteomes" id="UP000822476"/>
    </source>
</evidence>
<protein>
    <submittedName>
        <fullName evidence="2">Uncharacterized protein</fullName>
    </submittedName>
</protein>
<name>A0A8S9ZCB6_9TREM</name>
<feature type="region of interest" description="Disordered" evidence="1">
    <location>
        <begin position="1"/>
        <end position="48"/>
    </location>
</feature>
<keyword evidence="3" id="KW-1185">Reference proteome</keyword>
<dbReference type="EMBL" id="JTDE01000315">
    <property type="protein sequence ID" value="KAF7261617.1"/>
    <property type="molecule type" value="Genomic_DNA"/>
</dbReference>
<organism evidence="2 3">
    <name type="scientific">Paragonimus skrjabini miyazakii</name>
    <dbReference type="NCBI Taxonomy" id="59628"/>
    <lineage>
        <taxon>Eukaryota</taxon>
        <taxon>Metazoa</taxon>
        <taxon>Spiralia</taxon>
        <taxon>Lophotrochozoa</taxon>
        <taxon>Platyhelminthes</taxon>
        <taxon>Trematoda</taxon>
        <taxon>Digenea</taxon>
        <taxon>Plagiorchiida</taxon>
        <taxon>Troglotremata</taxon>
        <taxon>Troglotrematidae</taxon>
        <taxon>Paragonimus</taxon>
    </lineage>
</organism>